<gene>
    <name evidence="9" type="primary">Mcpt3_0</name>
    <name evidence="9" type="ORF">GTO93_0016822</name>
</gene>
<keyword evidence="2" id="KW-0732">Signal</keyword>
<evidence type="ECO:0000256" key="3">
    <source>
        <dbReference type="ARBA" id="ARBA00022801"/>
    </source>
</evidence>
<evidence type="ECO:0000259" key="8">
    <source>
        <dbReference type="PROSITE" id="PS50240"/>
    </source>
</evidence>
<dbReference type="Gene3D" id="2.40.10.10">
    <property type="entry name" value="Trypsin-like serine proteases"/>
    <property type="match status" value="2"/>
</dbReference>
<keyword evidence="5" id="KW-0865">Zymogen</keyword>
<evidence type="ECO:0000313" key="10">
    <source>
        <dbReference type="Proteomes" id="UP001166093"/>
    </source>
</evidence>
<keyword evidence="3 7" id="KW-0378">Hydrolase</keyword>
<evidence type="ECO:0000256" key="2">
    <source>
        <dbReference type="ARBA" id="ARBA00022729"/>
    </source>
</evidence>
<dbReference type="PROSITE" id="PS00135">
    <property type="entry name" value="TRYPSIN_SER"/>
    <property type="match status" value="1"/>
</dbReference>
<evidence type="ECO:0000256" key="1">
    <source>
        <dbReference type="ARBA" id="ARBA00022670"/>
    </source>
</evidence>
<dbReference type="GO" id="GO:0006508">
    <property type="term" value="P:proteolysis"/>
    <property type="evidence" value="ECO:0007669"/>
    <property type="project" value="UniProtKB-KW"/>
</dbReference>
<dbReference type="InterPro" id="IPR001254">
    <property type="entry name" value="Trypsin_dom"/>
</dbReference>
<dbReference type="InterPro" id="IPR009003">
    <property type="entry name" value="Peptidase_S1_PA"/>
</dbReference>
<proteinExistence type="predicted"/>
<feature type="domain" description="Peptidase S1" evidence="8">
    <location>
        <begin position="27"/>
        <end position="248"/>
    </location>
</feature>
<dbReference type="InterPro" id="IPR018114">
    <property type="entry name" value="TRYPSIN_HIS"/>
</dbReference>
<evidence type="ECO:0000256" key="4">
    <source>
        <dbReference type="ARBA" id="ARBA00022825"/>
    </source>
</evidence>
<dbReference type="InterPro" id="IPR001314">
    <property type="entry name" value="Peptidase_S1A"/>
</dbReference>
<reference evidence="9" key="1">
    <citation type="journal article" date="2021" name="Cell">
        <title>Tracing the genetic footprints of vertebrate landing in non-teleost ray-finned fishes.</title>
        <authorList>
            <person name="Bi X."/>
            <person name="Wang K."/>
            <person name="Yang L."/>
            <person name="Pan H."/>
            <person name="Jiang H."/>
            <person name="Wei Q."/>
            <person name="Fang M."/>
            <person name="Yu H."/>
            <person name="Zhu C."/>
            <person name="Cai Y."/>
            <person name="He Y."/>
            <person name="Gan X."/>
            <person name="Zeng H."/>
            <person name="Yu D."/>
            <person name="Zhu Y."/>
            <person name="Jiang H."/>
            <person name="Qiu Q."/>
            <person name="Yang H."/>
            <person name="Zhang Y.E."/>
            <person name="Wang W."/>
            <person name="Zhu M."/>
            <person name="He S."/>
            <person name="Zhang G."/>
        </authorList>
    </citation>
    <scope>NUCLEOTIDE SEQUENCE</scope>
    <source>
        <strain evidence="9">Pddl_001</strain>
    </source>
</reference>
<sequence>MEILVVANIAWRTVSSIVDTGVSGDGIIGGKEVTPHSRPYMVYLAVRRAGHFSSCGGFLIREDFVLTAAHCKGEEIRAVLGAHAILKGENSQQLRHVKKILPHPQYSQANHDIMLLKLAHNASLNENVGVVPLPQKLEVVLPGTECSVAGWGAMNVTGTHPASKLMEAPVTVSNWQQCRRRWEEKFTEYMICGGMANNGACKGDSGGPLMCRGVAHGIVSFGSNPCSEKPDVYTKISMYMDWIQETLANN</sequence>
<evidence type="ECO:0000256" key="5">
    <source>
        <dbReference type="ARBA" id="ARBA00023145"/>
    </source>
</evidence>
<dbReference type="SMART" id="SM00020">
    <property type="entry name" value="Tryp_SPc"/>
    <property type="match status" value="1"/>
</dbReference>
<dbReference type="PROSITE" id="PS50240">
    <property type="entry name" value="TRYPSIN_DOM"/>
    <property type="match status" value="1"/>
</dbReference>
<evidence type="ECO:0000256" key="7">
    <source>
        <dbReference type="RuleBase" id="RU363034"/>
    </source>
</evidence>
<dbReference type="GO" id="GO:0008233">
    <property type="term" value="F:peptidase activity"/>
    <property type="evidence" value="ECO:0007669"/>
    <property type="project" value="UniProtKB-KW"/>
</dbReference>
<organism evidence="9 10">
    <name type="scientific">Polyodon spathula</name>
    <name type="common">North American paddlefish</name>
    <name type="synonym">Squalus spathula</name>
    <dbReference type="NCBI Taxonomy" id="7913"/>
    <lineage>
        <taxon>Eukaryota</taxon>
        <taxon>Metazoa</taxon>
        <taxon>Chordata</taxon>
        <taxon>Craniata</taxon>
        <taxon>Vertebrata</taxon>
        <taxon>Euteleostomi</taxon>
        <taxon>Actinopterygii</taxon>
        <taxon>Chondrostei</taxon>
        <taxon>Acipenseriformes</taxon>
        <taxon>Polyodontidae</taxon>
        <taxon>Polyodon</taxon>
    </lineage>
</organism>
<comment type="caution">
    <text evidence="9">The sequence shown here is derived from an EMBL/GenBank/DDBJ whole genome shotgun (WGS) entry which is preliminary data.</text>
</comment>
<dbReference type="PANTHER" id="PTHR24271:SF81">
    <property type="entry name" value="GRANZYME B"/>
    <property type="match status" value="1"/>
</dbReference>
<feature type="non-terminal residue" evidence="9">
    <location>
        <position position="250"/>
    </location>
</feature>
<feature type="non-terminal residue" evidence="9">
    <location>
        <position position="1"/>
    </location>
</feature>
<dbReference type="EMBL" id="JAAWVQ010155048">
    <property type="protein sequence ID" value="MBN3286082.1"/>
    <property type="molecule type" value="Genomic_DNA"/>
</dbReference>
<accession>A0ABS2YHP9</accession>
<dbReference type="PRINTS" id="PR00722">
    <property type="entry name" value="CHYMOTRYPSIN"/>
</dbReference>
<dbReference type="PROSITE" id="PS00134">
    <property type="entry name" value="TRYPSIN_HIS"/>
    <property type="match status" value="1"/>
</dbReference>
<dbReference type="SUPFAM" id="SSF50494">
    <property type="entry name" value="Trypsin-like serine proteases"/>
    <property type="match status" value="1"/>
</dbReference>
<protein>
    <submittedName>
        <fullName evidence="9">MCPT3 protease</fullName>
    </submittedName>
</protein>
<keyword evidence="4 7" id="KW-0720">Serine protease</keyword>
<dbReference type="Pfam" id="PF00089">
    <property type="entry name" value="Trypsin"/>
    <property type="match status" value="1"/>
</dbReference>
<keyword evidence="10" id="KW-1185">Reference proteome</keyword>
<evidence type="ECO:0000256" key="6">
    <source>
        <dbReference type="ARBA" id="ARBA00023157"/>
    </source>
</evidence>
<dbReference type="PANTHER" id="PTHR24271">
    <property type="entry name" value="KALLIKREIN-RELATED"/>
    <property type="match status" value="1"/>
</dbReference>
<name>A0ABS2YHP9_POLSP</name>
<keyword evidence="1 7" id="KW-0645">Protease</keyword>
<dbReference type="Proteomes" id="UP001166093">
    <property type="component" value="Unassembled WGS sequence"/>
</dbReference>
<evidence type="ECO:0000313" key="9">
    <source>
        <dbReference type="EMBL" id="MBN3286082.1"/>
    </source>
</evidence>
<dbReference type="InterPro" id="IPR033116">
    <property type="entry name" value="TRYPSIN_SER"/>
</dbReference>
<dbReference type="CDD" id="cd00190">
    <property type="entry name" value="Tryp_SPc"/>
    <property type="match status" value="1"/>
</dbReference>
<keyword evidence="6" id="KW-1015">Disulfide bond</keyword>
<dbReference type="InterPro" id="IPR043504">
    <property type="entry name" value="Peptidase_S1_PA_chymotrypsin"/>
</dbReference>